<dbReference type="SMART" id="SM00320">
    <property type="entry name" value="WD40"/>
    <property type="match status" value="7"/>
</dbReference>
<keyword evidence="1 3" id="KW-0853">WD repeat</keyword>
<dbReference type="InterPro" id="IPR015943">
    <property type="entry name" value="WD40/YVTN_repeat-like_dom_sf"/>
</dbReference>
<evidence type="ECO:0000313" key="5">
    <source>
        <dbReference type="Proteomes" id="UP001165060"/>
    </source>
</evidence>
<dbReference type="PROSITE" id="PS50294">
    <property type="entry name" value="WD_REPEATS_REGION"/>
    <property type="match status" value="3"/>
</dbReference>
<dbReference type="SUPFAM" id="SSF50978">
    <property type="entry name" value="WD40 repeat-like"/>
    <property type="match status" value="1"/>
</dbReference>
<evidence type="ECO:0000256" key="3">
    <source>
        <dbReference type="PROSITE-ProRule" id="PRU00221"/>
    </source>
</evidence>
<dbReference type="PRINTS" id="PR00320">
    <property type="entry name" value="GPROTEINBRPT"/>
</dbReference>
<dbReference type="InterPro" id="IPR001680">
    <property type="entry name" value="WD40_rpt"/>
</dbReference>
<accession>A0ABQ6MEK0</accession>
<feature type="repeat" description="WD" evidence="3">
    <location>
        <begin position="234"/>
        <end position="247"/>
    </location>
</feature>
<evidence type="ECO:0000256" key="2">
    <source>
        <dbReference type="ARBA" id="ARBA00022737"/>
    </source>
</evidence>
<evidence type="ECO:0000256" key="1">
    <source>
        <dbReference type="ARBA" id="ARBA00022574"/>
    </source>
</evidence>
<dbReference type="EMBL" id="BRYB01002753">
    <property type="protein sequence ID" value="GMI24925.1"/>
    <property type="molecule type" value="Genomic_DNA"/>
</dbReference>
<feature type="repeat" description="WD" evidence="3">
    <location>
        <begin position="257"/>
        <end position="293"/>
    </location>
</feature>
<feature type="repeat" description="WD" evidence="3">
    <location>
        <begin position="1"/>
        <end position="33"/>
    </location>
</feature>
<dbReference type="Gene3D" id="2.130.10.10">
    <property type="entry name" value="YVTN repeat-like/Quinoprotein amine dehydrogenase"/>
    <property type="match status" value="3"/>
</dbReference>
<gene>
    <name evidence="4" type="ORF">TeGR_g6908</name>
</gene>
<name>A0ABQ6MEK0_9STRA</name>
<dbReference type="CDD" id="cd00200">
    <property type="entry name" value="WD40"/>
    <property type="match status" value="1"/>
</dbReference>
<dbReference type="PANTHER" id="PTHR19848">
    <property type="entry name" value="WD40 REPEAT PROTEIN"/>
    <property type="match status" value="1"/>
</dbReference>
<dbReference type="PANTHER" id="PTHR19848:SF8">
    <property type="entry name" value="F-BOX AND WD REPEAT DOMAIN CONTAINING 7"/>
    <property type="match status" value="1"/>
</dbReference>
<sequence length="351" mass="36636">MLGHKSGVTGVAFNCTGTLVASSSSDGTVQVWSTACLEAGAKPLRTLVGHRAGVHCIAFDPLDPDRLASGSQDQRLIIWSISESASKLKLVSNDHKGVHSVSFSPKHPGVLAAGQAGGGVQVVDSTNGEVLAVLATRGTVHATAFSQAGLLATGDSGTVALWSIPSGKEKLTIPDCHEGPVTALAFCASGARLASASSEDKTVVVSCVKTGAAKMRIQAECNLRSVAWWSIGVLATGGSDGVLRLWDDVGGDLLQELRGHSGEICSAEFHPGEECALVTGGADTTVKRWRIENVLTRREKLRFALLGCVGYARDLEGKEEGKALEEVIVRTALLPDDLVRYLIEFVGAGIV</sequence>
<feature type="repeat" description="WD" evidence="3">
    <location>
        <begin position="47"/>
        <end position="89"/>
    </location>
</feature>
<keyword evidence="2" id="KW-0677">Repeat</keyword>
<evidence type="ECO:0000313" key="4">
    <source>
        <dbReference type="EMBL" id="GMI24925.1"/>
    </source>
</evidence>
<dbReference type="InterPro" id="IPR036322">
    <property type="entry name" value="WD40_repeat_dom_sf"/>
</dbReference>
<dbReference type="InterPro" id="IPR020472">
    <property type="entry name" value="WD40_PAC1"/>
</dbReference>
<dbReference type="PROSITE" id="PS50082">
    <property type="entry name" value="WD_REPEATS_2"/>
    <property type="match status" value="4"/>
</dbReference>
<keyword evidence="5" id="KW-1185">Reference proteome</keyword>
<organism evidence="4 5">
    <name type="scientific">Tetraparma gracilis</name>
    <dbReference type="NCBI Taxonomy" id="2962635"/>
    <lineage>
        <taxon>Eukaryota</taxon>
        <taxon>Sar</taxon>
        <taxon>Stramenopiles</taxon>
        <taxon>Ochrophyta</taxon>
        <taxon>Bolidophyceae</taxon>
        <taxon>Parmales</taxon>
        <taxon>Triparmaceae</taxon>
        <taxon>Tetraparma</taxon>
    </lineage>
</organism>
<dbReference type="Proteomes" id="UP001165060">
    <property type="component" value="Unassembled WGS sequence"/>
</dbReference>
<reference evidence="4 5" key="1">
    <citation type="journal article" date="2023" name="Commun. Biol.">
        <title>Genome analysis of Parmales, the sister group of diatoms, reveals the evolutionary specialization of diatoms from phago-mixotrophs to photoautotrophs.</title>
        <authorList>
            <person name="Ban H."/>
            <person name="Sato S."/>
            <person name="Yoshikawa S."/>
            <person name="Yamada K."/>
            <person name="Nakamura Y."/>
            <person name="Ichinomiya M."/>
            <person name="Sato N."/>
            <person name="Blanc-Mathieu R."/>
            <person name="Endo H."/>
            <person name="Kuwata A."/>
            <person name="Ogata H."/>
        </authorList>
    </citation>
    <scope>NUCLEOTIDE SEQUENCE [LARGE SCALE GENOMIC DNA]</scope>
</reference>
<dbReference type="Pfam" id="PF00400">
    <property type="entry name" value="WD40"/>
    <property type="match status" value="5"/>
</dbReference>
<comment type="caution">
    <text evidence="4">The sequence shown here is derived from an EMBL/GenBank/DDBJ whole genome shotgun (WGS) entry which is preliminary data.</text>
</comment>
<protein>
    <submittedName>
        <fullName evidence="4">Uncharacterized protein</fullName>
    </submittedName>
</protein>
<proteinExistence type="predicted"/>